<dbReference type="STRING" id="49186.SAMN05421647_103200"/>
<evidence type="ECO:0000256" key="4">
    <source>
        <dbReference type="ARBA" id="ARBA00022695"/>
    </source>
</evidence>
<gene>
    <name evidence="9" type="ORF">SAMN05421647_103200</name>
</gene>
<dbReference type="Proteomes" id="UP000186895">
    <property type="component" value="Unassembled WGS sequence"/>
</dbReference>
<organism evidence="9 10">
    <name type="scientific">Marinobacterium stanieri</name>
    <dbReference type="NCBI Taxonomy" id="49186"/>
    <lineage>
        <taxon>Bacteria</taxon>
        <taxon>Pseudomonadati</taxon>
        <taxon>Pseudomonadota</taxon>
        <taxon>Gammaproteobacteria</taxon>
        <taxon>Oceanospirillales</taxon>
        <taxon>Oceanospirillaceae</taxon>
        <taxon>Marinobacterium</taxon>
    </lineage>
</organism>
<evidence type="ECO:0000256" key="5">
    <source>
        <dbReference type="ARBA" id="ARBA00022705"/>
    </source>
</evidence>
<dbReference type="GO" id="GO:0009360">
    <property type="term" value="C:DNA polymerase III complex"/>
    <property type="evidence" value="ECO:0007669"/>
    <property type="project" value="InterPro"/>
</dbReference>
<dbReference type="EMBL" id="FTMN01000003">
    <property type="protein sequence ID" value="SIQ25667.1"/>
    <property type="molecule type" value="Genomic_DNA"/>
</dbReference>
<dbReference type="RefSeq" id="WP_076462388.1">
    <property type="nucleotide sequence ID" value="NZ_FTMN01000003.1"/>
</dbReference>
<keyword evidence="10" id="KW-1185">Reference proteome</keyword>
<dbReference type="Pfam" id="PF13177">
    <property type="entry name" value="DNA_pol3_delta2"/>
    <property type="match status" value="1"/>
</dbReference>
<dbReference type="GO" id="GO:0008408">
    <property type="term" value="F:3'-5' exonuclease activity"/>
    <property type="evidence" value="ECO:0007669"/>
    <property type="project" value="InterPro"/>
</dbReference>
<dbReference type="GO" id="GO:0003887">
    <property type="term" value="F:DNA-directed DNA polymerase activity"/>
    <property type="evidence" value="ECO:0007669"/>
    <property type="project" value="UniProtKB-KW"/>
</dbReference>
<keyword evidence="4" id="KW-0548">Nucleotidyltransferase</keyword>
<evidence type="ECO:0000256" key="2">
    <source>
        <dbReference type="ARBA" id="ARBA00014363"/>
    </source>
</evidence>
<dbReference type="InterPro" id="IPR027417">
    <property type="entry name" value="P-loop_NTPase"/>
</dbReference>
<name>A0A1N6RA38_9GAMM</name>
<dbReference type="PANTHER" id="PTHR11669">
    <property type="entry name" value="REPLICATION FACTOR C / DNA POLYMERASE III GAMMA-TAU SUBUNIT"/>
    <property type="match status" value="1"/>
</dbReference>
<dbReference type="Pfam" id="PF09115">
    <property type="entry name" value="DNApol3-delta_C"/>
    <property type="match status" value="1"/>
</dbReference>
<dbReference type="GO" id="GO:0006261">
    <property type="term" value="P:DNA-templated DNA replication"/>
    <property type="evidence" value="ECO:0007669"/>
    <property type="project" value="TreeGrafter"/>
</dbReference>
<comment type="catalytic activity">
    <reaction evidence="7">
        <text>DNA(n) + a 2'-deoxyribonucleoside 5'-triphosphate = DNA(n+1) + diphosphate</text>
        <dbReference type="Rhea" id="RHEA:22508"/>
        <dbReference type="Rhea" id="RHEA-COMP:17339"/>
        <dbReference type="Rhea" id="RHEA-COMP:17340"/>
        <dbReference type="ChEBI" id="CHEBI:33019"/>
        <dbReference type="ChEBI" id="CHEBI:61560"/>
        <dbReference type="ChEBI" id="CHEBI:173112"/>
        <dbReference type="EC" id="2.7.7.7"/>
    </reaction>
</comment>
<dbReference type="InterPro" id="IPR015199">
    <property type="entry name" value="DNA_pol_III_delta_C"/>
</dbReference>
<dbReference type="SUPFAM" id="SSF52540">
    <property type="entry name" value="P-loop containing nucleoside triphosphate hydrolases"/>
    <property type="match status" value="1"/>
</dbReference>
<dbReference type="InterPro" id="IPR050238">
    <property type="entry name" value="DNA_Rep/Repair_Clamp_Loader"/>
</dbReference>
<dbReference type="InterPro" id="IPR008921">
    <property type="entry name" value="DNA_pol3_clamp-load_cplx_C"/>
</dbReference>
<dbReference type="AlphaFoldDB" id="A0A1N6RA38"/>
<evidence type="ECO:0000313" key="10">
    <source>
        <dbReference type="Proteomes" id="UP000186895"/>
    </source>
</evidence>
<keyword evidence="3" id="KW-0808">Transferase</keyword>
<evidence type="ECO:0000313" key="9">
    <source>
        <dbReference type="EMBL" id="SIQ25667.1"/>
    </source>
</evidence>
<proteinExistence type="predicted"/>
<accession>A0A1N6RA38</accession>
<dbReference type="Gene3D" id="3.40.50.300">
    <property type="entry name" value="P-loop containing nucleotide triphosphate hydrolases"/>
    <property type="match status" value="1"/>
</dbReference>
<sequence>MSDVADYPWFGSRWERVMEQRQHGRLPHALLLSGPAGIGKAEFAEALGNLLLCHNPKGNKPCDHCHSCELRIAGHHPDRFQLRPEAQGKPIKVDQVRELIDRLHSTAQQGGYRIVTLEPAESLNTSSANALLKILEEPGEDTLLILISHQPGQLMPTIRSRCQRIDFAIPSPDEAAQWLTQSLELEPAKASQLLGLAHGAPLRARDLYQSDAMDQRKLLMTGLADLLRGRTSASELATKLGKADLLNCLDWLASLLNDVVRMQMTGSDEPRVNADMRRMLEAVAKQTSRVRIFSLADRIQEERVSLMLRQNPNRQLLLETLLLQWSALVR</sequence>
<keyword evidence="6" id="KW-0239">DNA-directed DNA polymerase</keyword>
<dbReference type="eggNOG" id="COG0470">
    <property type="taxonomic scope" value="Bacteria"/>
</dbReference>
<dbReference type="NCBIfam" id="NF004310">
    <property type="entry name" value="PRK05707.1"/>
    <property type="match status" value="1"/>
</dbReference>
<dbReference type="NCBIfam" id="TIGR00678">
    <property type="entry name" value="holB"/>
    <property type="match status" value="1"/>
</dbReference>
<evidence type="ECO:0000256" key="1">
    <source>
        <dbReference type="ARBA" id="ARBA00012417"/>
    </source>
</evidence>
<dbReference type="InterPro" id="IPR004622">
    <property type="entry name" value="DNA_pol_HolB"/>
</dbReference>
<protein>
    <recommendedName>
        <fullName evidence="2">DNA polymerase III subunit delta'</fullName>
        <ecNumber evidence="1">2.7.7.7</ecNumber>
    </recommendedName>
</protein>
<dbReference type="EC" id="2.7.7.7" evidence="1"/>
<evidence type="ECO:0000256" key="6">
    <source>
        <dbReference type="ARBA" id="ARBA00022932"/>
    </source>
</evidence>
<keyword evidence="5" id="KW-0235">DNA replication</keyword>
<feature type="domain" description="DNA polymerase III delta subunit C-terminal" evidence="8">
    <location>
        <begin position="211"/>
        <end position="326"/>
    </location>
</feature>
<evidence type="ECO:0000256" key="3">
    <source>
        <dbReference type="ARBA" id="ARBA00022679"/>
    </source>
</evidence>
<evidence type="ECO:0000256" key="7">
    <source>
        <dbReference type="ARBA" id="ARBA00049244"/>
    </source>
</evidence>
<dbReference type="PANTHER" id="PTHR11669:SF8">
    <property type="entry name" value="DNA POLYMERASE III SUBUNIT DELTA"/>
    <property type="match status" value="1"/>
</dbReference>
<evidence type="ECO:0000259" key="8">
    <source>
        <dbReference type="Pfam" id="PF09115"/>
    </source>
</evidence>
<dbReference type="SUPFAM" id="SSF48019">
    <property type="entry name" value="post-AAA+ oligomerization domain-like"/>
    <property type="match status" value="1"/>
</dbReference>
<dbReference type="GO" id="GO:0003677">
    <property type="term" value="F:DNA binding"/>
    <property type="evidence" value="ECO:0007669"/>
    <property type="project" value="InterPro"/>
</dbReference>
<reference evidence="9 10" key="1">
    <citation type="submission" date="2017-01" db="EMBL/GenBank/DDBJ databases">
        <authorList>
            <person name="Mah S.A."/>
            <person name="Swanson W.J."/>
            <person name="Moy G.W."/>
            <person name="Vacquier V.D."/>
        </authorList>
    </citation>
    <scope>NUCLEOTIDE SEQUENCE [LARGE SCALE GENOMIC DNA]</scope>
    <source>
        <strain evidence="9 10">DSM 7027</strain>
    </source>
</reference>
<dbReference type="Gene3D" id="1.20.272.10">
    <property type="match status" value="1"/>
</dbReference>